<keyword evidence="5" id="KW-1003">Cell membrane</keyword>
<evidence type="ECO:0000256" key="11">
    <source>
        <dbReference type="ARBA" id="ARBA00023201"/>
    </source>
</evidence>
<keyword evidence="8" id="KW-0915">Sodium</keyword>
<dbReference type="KEGG" id="dsw:QR90_00920"/>
<evidence type="ECO:0000256" key="2">
    <source>
        <dbReference type="ARBA" id="ARBA00007367"/>
    </source>
</evidence>
<keyword evidence="9" id="KW-0406">Ion transport</keyword>
<sequence length="418" mass="43660">MLTAFATLLCVTALLAYLNERFIHFPTTVGVTLSGALASIVLIALDALGLVPGVRGWAADLLKTLNFTNFVLNGILAVLLFAGALGLDARQLLRQRGSILTLAFLSTLISTFLIGFAAYFVFGPLGLNVPLIWALLFGALISPTDPVAVLDLLKRARVPARIETLIAGESLFNDGVGVVIFLALAGVAGIGGRHDGGVSALEVLTLFVREAGGGLLFGGILGVWGYLLLRSINQHAVEVLVTLALVVGGYVAAAAMGISGPLAMVVAGLVISANRHAVFSEETGELVESFWETIDQVLNILLFAFIGLDVLLTRTTGAQLIASAVLIVVALAARWISVALPFALVRAREGYGAYTVRLLTWGGLRGGIAISLALSLPASPHRTHIVTVTYAIVLFTIAVQGLTILPLVRRAAAASPDG</sequence>
<dbReference type="Gene3D" id="6.10.140.1330">
    <property type="match status" value="1"/>
</dbReference>
<keyword evidence="11" id="KW-0739">Sodium transport</keyword>
<dbReference type="InterPro" id="IPR018422">
    <property type="entry name" value="Cation/H_exchanger_CPA1"/>
</dbReference>
<keyword evidence="6 12" id="KW-0812">Transmembrane</keyword>
<feature type="domain" description="Cation/H+ exchanger transmembrane" evidence="13">
    <location>
        <begin position="11"/>
        <end position="409"/>
    </location>
</feature>
<feature type="transmembrane region" description="Helical" evidence="12">
    <location>
        <begin position="128"/>
        <end position="150"/>
    </location>
</feature>
<evidence type="ECO:0000256" key="7">
    <source>
        <dbReference type="ARBA" id="ARBA00022989"/>
    </source>
</evidence>
<keyword evidence="3" id="KW-0813">Transport</keyword>
<feature type="transmembrane region" description="Helical" evidence="12">
    <location>
        <begin position="324"/>
        <end position="344"/>
    </location>
</feature>
<comment type="subcellular location">
    <subcellularLocation>
        <location evidence="1">Cell membrane</location>
        <topology evidence="1">Multi-pass membrane protein</topology>
    </subcellularLocation>
</comment>
<reference evidence="15" key="1">
    <citation type="submission" date="2014-11" db="EMBL/GenBank/DDBJ databases">
        <title>Hymenobacter sp. DG25B genome submission.</title>
        <authorList>
            <person name="Jung H.-Y."/>
            <person name="Kim M.K."/>
            <person name="Srinivasan S."/>
            <person name="Lim S."/>
        </authorList>
    </citation>
    <scope>NUCLEOTIDE SEQUENCE [LARGE SCALE GENOMIC DNA]</scope>
    <source>
        <strain evidence="15">DY59</strain>
    </source>
</reference>
<dbReference type="InterPro" id="IPR006153">
    <property type="entry name" value="Cation/H_exchanger_TM"/>
</dbReference>
<protein>
    <submittedName>
        <fullName evidence="14">Sodium:proton antiporter</fullName>
    </submittedName>
</protein>
<evidence type="ECO:0000256" key="8">
    <source>
        <dbReference type="ARBA" id="ARBA00023053"/>
    </source>
</evidence>
<feature type="transmembrane region" description="Helical" evidence="12">
    <location>
        <begin position="241"/>
        <end position="273"/>
    </location>
</feature>
<evidence type="ECO:0000259" key="13">
    <source>
        <dbReference type="Pfam" id="PF00999"/>
    </source>
</evidence>
<dbReference type="GO" id="GO:0015386">
    <property type="term" value="F:potassium:proton antiporter activity"/>
    <property type="evidence" value="ECO:0007669"/>
    <property type="project" value="TreeGrafter"/>
</dbReference>
<dbReference type="STRING" id="1182571.QR90_00920"/>
<evidence type="ECO:0000313" key="14">
    <source>
        <dbReference type="EMBL" id="AIZ43995.1"/>
    </source>
</evidence>
<feature type="transmembrane region" description="Helical" evidence="12">
    <location>
        <begin position="70"/>
        <end position="87"/>
    </location>
</feature>
<feature type="transmembrane region" description="Helical" evidence="12">
    <location>
        <begin position="388"/>
        <end position="408"/>
    </location>
</feature>
<evidence type="ECO:0000256" key="1">
    <source>
        <dbReference type="ARBA" id="ARBA00004651"/>
    </source>
</evidence>
<feature type="transmembrane region" description="Helical" evidence="12">
    <location>
        <begin position="211"/>
        <end position="229"/>
    </location>
</feature>
<evidence type="ECO:0000256" key="10">
    <source>
        <dbReference type="ARBA" id="ARBA00023136"/>
    </source>
</evidence>
<feature type="transmembrane region" description="Helical" evidence="12">
    <location>
        <begin position="99"/>
        <end position="122"/>
    </location>
</feature>
<keyword evidence="4" id="KW-0050">Antiport</keyword>
<feature type="transmembrane region" description="Helical" evidence="12">
    <location>
        <begin position="171"/>
        <end position="191"/>
    </location>
</feature>
<dbReference type="GO" id="GO:0005886">
    <property type="term" value="C:plasma membrane"/>
    <property type="evidence" value="ECO:0007669"/>
    <property type="project" value="UniProtKB-SubCell"/>
</dbReference>
<accession>A0A0A7KD16</accession>
<dbReference type="GO" id="GO:0098719">
    <property type="term" value="P:sodium ion import across plasma membrane"/>
    <property type="evidence" value="ECO:0007669"/>
    <property type="project" value="TreeGrafter"/>
</dbReference>
<evidence type="ECO:0000256" key="12">
    <source>
        <dbReference type="SAM" id="Phobius"/>
    </source>
</evidence>
<evidence type="ECO:0000256" key="4">
    <source>
        <dbReference type="ARBA" id="ARBA00022449"/>
    </source>
</evidence>
<dbReference type="AlphaFoldDB" id="A0A0A7KD16"/>
<feature type="transmembrane region" description="Helical" evidence="12">
    <location>
        <begin position="356"/>
        <end position="376"/>
    </location>
</feature>
<evidence type="ECO:0000256" key="5">
    <source>
        <dbReference type="ARBA" id="ARBA00022475"/>
    </source>
</evidence>
<dbReference type="RefSeq" id="WP_039681630.1">
    <property type="nucleotide sequence ID" value="NZ_CP010028.1"/>
</dbReference>
<dbReference type="GO" id="GO:0051453">
    <property type="term" value="P:regulation of intracellular pH"/>
    <property type="evidence" value="ECO:0007669"/>
    <property type="project" value="TreeGrafter"/>
</dbReference>
<comment type="similarity">
    <text evidence="2">Belongs to the monovalent cation:proton antiporter 1 (CPA1) transporter (TC 2.A.36) family.</text>
</comment>
<evidence type="ECO:0000256" key="9">
    <source>
        <dbReference type="ARBA" id="ARBA00023065"/>
    </source>
</evidence>
<keyword evidence="7 12" id="KW-1133">Transmembrane helix</keyword>
<dbReference type="Pfam" id="PF00999">
    <property type="entry name" value="Na_H_Exchanger"/>
    <property type="match status" value="1"/>
</dbReference>
<proteinExistence type="inferred from homology"/>
<dbReference type="PANTHER" id="PTHR10110">
    <property type="entry name" value="SODIUM/HYDROGEN EXCHANGER"/>
    <property type="match status" value="1"/>
</dbReference>
<dbReference type="HOGENOM" id="CLU_005912_8_1_0"/>
<evidence type="ECO:0000313" key="15">
    <source>
        <dbReference type="Proteomes" id="UP000030634"/>
    </source>
</evidence>
<dbReference type="EMBL" id="CP010028">
    <property type="protein sequence ID" value="AIZ43995.1"/>
    <property type="molecule type" value="Genomic_DNA"/>
</dbReference>
<dbReference type="Proteomes" id="UP000030634">
    <property type="component" value="Chromosome"/>
</dbReference>
<evidence type="ECO:0000256" key="6">
    <source>
        <dbReference type="ARBA" id="ARBA00022692"/>
    </source>
</evidence>
<name>A0A0A7KD16_9DEIO</name>
<evidence type="ECO:0000256" key="3">
    <source>
        <dbReference type="ARBA" id="ARBA00022448"/>
    </source>
</evidence>
<dbReference type="PANTHER" id="PTHR10110:SF195">
    <property type="entry name" value="NA(+)_H(+) ANTIPORTER NHAS2"/>
    <property type="match status" value="1"/>
</dbReference>
<keyword evidence="10 12" id="KW-0472">Membrane</keyword>
<organism evidence="14 15">
    <name type="scientific">Deinococcus radiopugnans</name>
    <dbReference type="NCBI Taxonomy" id="57497"/>
    <lineage>
        <taxon>Bacteria</taxon>
        <taxon>Thermotogati</taxon>
        <taxon>Deinococcota</taxon>
        <taxon>Deinococci</taxon>
        <taxon>Deinococcales</taxon>
        <taxon>Deinococcaceae</taxon>
        <taxon>Deinococcus</taxon>
    </lineage>
</organism>
<gene>
    <name evidence="14" type="ORF">QR90_00920</name>
</gene>
<dbReference type="GO" id="GO:0015385">
    <property type="term" value="F:sodium:proton antiporter activity"/>
    <property type="evidence" value="ECO:0007669"/>
    <property type="project" value="InterPro"/>
</dbReference>